<reference evidence="3 4" key="1">
    <citation type="submission" date="2020-07" db="EMBL/GenBank/DDBJ databases">
        <title>Comparative genomics of pyrophilous fungi reveals a link between fire events and developmental genes.</title>
        <authorList>
            <consortium name="DOE Joint Genome Institute"/>
            <person name="Steindorff A.S."/>
            <person name="Carver A."/>
            <person name="Calhoun S."/>
            <person name="Stillman K."/>
            <person name="Liu H."/>
            <person name="Lipzen A."/>
            <person name="Pangilinan J."/>
            <person name="Labutti K."/>
            <person name="Bruns T.D."/>
            <person name="Grigoriev I.V."/>
        </authorList>
    </citation>
    <scope>NUCLEOTIDE SEQUENCE [LARGE SCALE GENOMIC DNA]</scope>
    <source>
        <strain evidence="3 4">CBS 144469</strain>
    </source>
</reference>
<evidence type="ECO:0000313" key="4">
    <source>
        <dbReference type="Proteomes" id="UP000521943"/>
    </source>
</evidence>
<keyword evidence="4" id="KW-1185">Reference proteome</keyword>
<keyword evidence="2" id="KW-1133">Transmembrane helix</keyword>
<evidence type="ECO:0000313" key="3">
    <source>
        <dbReference type="EMBL" id="KAF6755908.1"/>
    </source>
</evidence>
<comment type="caution">
    <text evidence="3">The sequence shown here is derived from an EMBL/GenBank/DDBJ whole genome shotgun (WGS) entry which is preliminary data.</text>
</comment>
<feature type="transmembrane region" description="Helical" evidence="2">
    <location>
        <begin position="100"/>
        <end position="120"/>
    </location>
</feature>
<feature type="transmembrane region" description="Helical" evidence="2">
    <location>
        <begin position="251"/>
        <end position="276"/>
    </location>
</feature>
<feature type="transmembrane region" description="Helical" evidence="2">
    <location>
        <begin position="141"/>
        <end position="165"/>
    </location>
</feature>
<accession>A0A8H6HZ44</accession>
<sequence>MSSSKSVSSAHESGTRRSDDEKIGPRPANDGASGTHNFPLKVTDSVTTRTISRGEEDGLPSLHFSYHMRYVVIYILFLLVCNFVIPLILFYPLVYLTKLSIRHVVGISSAALGLSSCFDAPFRLWRLTKHRTIYGPLGDDVWWHLDFVMWTYTFATIIFAIPLAIAAPIEYYNFFLMSTVMLICPIGLVFLVSLFSPKFHVWCSSDAPGTPMKPAAFYVIEDIAAVDFRHGRDYRKAIHERYQASPPFRQLMLHITLYWTICSLFYCGVTALVSWLAPLHFAFGWVLGQMFIWGAVCAFGCRYMVLRELKKEREWWKENNVRQRASLEK</sequence>
<dbReference type="AlphaFoldDB" id="A0A8H6HZ44"/>
<dbReference type="EMBL" id="JACGCI010000028">
    <property type="protein sequence ID" value="KAF6755908.1"/>
    <property type="molecule type" value="Genomic_DNA"/>
</dbReference>
<dbReference type="PANTHER" id="PTHR42024">
    <property type="entry name" value="AMINO ACID PERMEASE_ SLC12A DOMAIN-CONTAINING PROTEIN"/>
    <property type="match status" value="1"/>
</dbReference>
<keyword evidence="2" id="KW-0472">Membrane</keyword>
<proteinExistence type="predicted"/>
<feature type="transmembrane region" description="Helical" evidence="2">
    <location>
        <begin position="282"/>
        <end position="305"/>
    </location>
</feature>
<gene>
    <name evidence="3" type="ORF">DFP72DRAFT_1118796</name>
</gene>
<evidence type="ECO:0000256" key="1">
    <source>
        <dbReference type="SAM" id="MobiDB-lite"/>
    </source>
</evidence>
<dbReference type="PANTHER" id="PTHR42024:SF1">
    <property type="entry name" value="AMINO ACID PERMEASE_ SLC12A DOMAIN-CONTAINING PROTEIN"/>
    <property type="match status" value="1"/>
</dbReference>
<keyword evidence="2" id="KW-0812">Transmembrane</keyword>
<dbReference type="Proteomes" id="UP000521943">
    <property type="component" value="Unassembled WGS sequence"/>
</dbReference>
<feature type="transmembrane region" description="Helical" evidence="2">
    <location>
        <begin position="71"/>
        <end position="94"/>
    </location>
</feature>
<dbReference type="OrthoDB" id="4838853at2759"/>
<feature type="region of interest" description="Disordered" evidence="1">
    <location>
        <begin position="1"/>
        <end position="40"/>
    </location>
</feature>
<feature type="transmembrane region" description="Helical" evidence="2">
    <location>
        <begin position="171"/>
        <end position="195"/>
    </location>
</feature>
<organism evidence="3 4">
    <name type="scientific">Ephemerocybe angulata</name>
    <dbReference type="NCBI Taxonomy" id="980116"/>
    <lineage>
        <taxon>Eukaryota</taxon>
        <taxon>Fungi</taxon>
        <taxon>Dikarya</taxon>
        <taxon>Basidiomycota</taxon>
        <taxon>Agaricomycotina</taxon>
        <taxon>Agaricomycetes</taxon>
        <taxon>Agaricomycetidae</taxon>
        <taxon>Agaricales</taxon>
        <taxon>Agaricineae</taxon>
        <taxon>Psathyrellaceae</taxon>
        <taxon>Ephemerocybe</taxon>
    </lineage>
</organism>
<protein>
    <submittedName>
        <fullName evidence="3">Uncharacterized protein</fullName>
    </submittedName>
</protein>
<feature type="compositionally biased region" description="Basic and acidic residues" evidence="1">
    <location>
        <begin position="13"/>
        <end position="24"/>
    </location>
</feature>
<name>A0A8H6HZ44_9AGAR</name>
<feature type="compositionally biased region" description="Low complexity" evidence="1">
    <location>
        <begin position="1"/>
        <end position="12"/>
    </location>
</feature>
<evidence type="ECO:0000256" key="2">
    <source>
        <dbReference type="SAM" id="Phobius"/>
    </source>
</evidence>